<dbReference type="EMBL" id="CP136921">
    <property type="protein sequence ID" value="WOO32403.1"/>
    <property type="molecule type" value="Genomic_DNA"/>
</dbReference>
<evidence type="ECO:0000259" key="1">
    <source>
        <dbReference type="Pfam" id="PF18765"/>
    </source>
</evidence>
<organism evidence="2 3">
    <name type="scientific">Diaphorobacter limosus</name>
    <dbReference type="NCBI Taxonomy" id="3036128"/>
    <lineage>
        <taxon>Bacteria</taxon>
        <taxon>Pseudomonadati</taxon>
        <taxon>Pseudomonadota</taxon>
        <taxon>Betaproteobacteria</taxon>
        <taxon>Burkholderiales</taxon>
        <taxon>Comamonadaceae</taxon>
        <taxon>Diaphorobacter</taxon>
    </lineage>
</organism>
<dbReference type="SUPFAM" id="SSF46785">
    <property type="entry name" value="Winged helix' DNA-binding domain"/>
    <property type="match status" value="1"/>
</dbReference>
<dbReference type="CDD" id="cd05403">
    <property type="entry name" value="NT_KNTase_like"/>
    <property type="match status" value="1"/>
</dbReference>
<protein>
    <submittedName>
        <fullName evidence="2">Transcriptional regulator</fullName>
    </submittedName>
</protein>
<evidence type="ECO:0000313" key="2">
    <source>
        <dbReference type="EMBL" id="WOO32403.1"/>
    </source>
</evidence>
<dbReference type="InterPro" id="IPR036388">
    <property type="entry name" value="WH-like_DNA-bd_sf"/>
</dbReference>
<proteinExistence type="predicted"/>
<gene>
    <name evidence="2" type="ORF">P4826_18810</name>
</gene>
<reference evidence="2 3" key="1">
    <citation type="submission" date="2023-03" db="EMBL/GenBank/DDBJ databases">
        <title>Diaphorobacter basophil sp. nov., isolated from a sewage-treatment plant.</title>
        <authorList>
            <person name="Yang K."/>
        </authorList>
    </citation>
    <scope>NUCLEOTIDE SEQUENCE [LARGE SCALE GENOMIC DNA]</scope>
    <source>
        <strain evidence="2 3">Y-1</strain>
    </source>
</reference>
<dbReference type="CDD" id="cd00090">
    <property type="entry name" value="HTH_ARSR"/>
    <property type="match status" value="1"/>
</dbReference>
<dbReference type="SUPFAM" id="SSF81301">
    <property type="entry name" value="Nucleotidyltransferase"/>
    <property type="match status" value="1"/>
</dbReference>
<evidence type="ECO:0000313" key="3">
    <source>
        <dbReference type="Proteomes" id="UP001303211"/>
    </source>
</evidence>
<dbReference type="Gene3D" id="3.30.460.10">
    <property type="entry name" value="Beta Polymerase, domain 2"/>
    <property type="match status" value="1"/>
</dbReference>
<dbReference type="InterPro" id="IPR011991">
    <property type="entry name" value="ArsR-like_HTH"/>
</dbReference>
<dbReference type="Proteomes" id="UP001303211">
    <property type="component" value="Chromosome"/>
</dbReference>
<dbReference type="RefSeq" id="WP_317701864.1">
    <property type="nucleotide sequence ID" value="NZ_CP136921.1"/>
</dbReference>
<dbReference type="InterPro" id="IPR043519">
    <property type="entry name" value="NT_sf"/>
</dbReference>
<accession>A0ABZ0J6E3</accession>
<feature type="domain" description="Polymerase beta nucleotidyltransferase" evidence="1">
    <location>
        <begin position="142"/>
        <end position="176"/>
    </location>
</feature>
<keyword evidence="3" id="KW-1185">Reference proteome</keyword>
<sequence>MYLLLVTATDCRGYRRALIIINPELGIINPNMGLVIDIPPSLADALFPKVRQRVLAILFGTPDRSFYANEVIALAQSGTGAVQRELADLSGAGLLTVRKQGNQKHYQANADSPVFAELRALVLKTMGLADVLRAALAPLAGQVKAAFIYGSVARQQDTARSDVDLLVISDTLGYGELFGALEDAARTLGRPVNPTLYTLADWARRVRGDNAFITRVGQQPKIWLVGSEEQLNAPGT</sequence>
<dbReference type="InterPro" id="IPR041633">
    <property type="entry name" value="Polbeta"/>
</dbReference>
<dbReference type="Gene3D" id="1.10.10.10">
    <property type="entry name" value="Winged helix-like DNA-binding domain superfamily/Winged helix DNA-binding domain"/>
    <property type="match status" value="1"/>
</dbReference>
<name>A0ABZ0J6E3_9BURK</name>
<dbReference type="InterPro" id="IPR036390">
    <property type="entry name" value="WH_DNA-bd_sf"/>
</dbReference>
<dbReference type="Pfam" id="PF18765">
    <property type="entry name" value="Polbeta"/>
    <property type="match status" value="1"/>
</dbReference>